<accession>A0ABV7BZ47</accession>
<evidence type="ECO:0000313" key="1">
    <source>
        <dbReference type="EMBL" id="MFC3002907.1"/>
    </source>
</evidence>
<gene>
    <name evidence="1" type="ORF">ACFOD3_23615</name>
</gene>
<sequence length="353" mass="38292">MPGTMMDVFNGDAYSSVTLTRQINENFPFTPTLLRSMPGLVTESGITTTTAAFEEVNGAMSLIPTSPRGSPPSEAPKTKGKLRRLEANHLSRQVEINADELLNARARGLTAPMMMSQLIADRVDGPVGVRMQWSLTIEHMLLGAIDGLVVDADGTTPLYDYYSWMGVSRPATVNFPFSTMTAESGVTRTTVAGLKRSMIKALNGMIVSGARLVILCGDNFWDALVGSKEYVKARQTAAFGNQRAAEIITENSPVYDAVDFAGAIWINYRGTDDGSTVAVGTDVARAFMTNVPGLFQMLYAPADTFETVSSAGLPMYMLRLPENQTSKRAVWELQSNPLIACLRPLSLVRLTKS</sequence>
<protein>
    <submittedName>
        <fullName evidence="1">Major capsid protein</fullName>
    </submittedName>
</protein>
<proteinExistence type="predicted"/>
<dbReference type="Pfam" id="PF03864">
    <property type="entry name" value="Phage_cap_E"/>
    <property type="match status" value="1"/>
</dbReference>
<dbReference type="Proteomes" id="UP001595420">
    <property type="component" value="Unassembled WGS sequence"/>
</dbReference>
<reference evidence="2" key="1">
    <citation type="journal article" date="2019" name="Int. J. Syst. Evol. Microbiol.">
        <title>The Global Catalogue of Microorganisms (GCM) 10K type strain sequencing project: providing services to taxonomists for standard genome sequencing and annotation.</title>
        <authorList>
            <consortium name="The Broad Institute Genomics Platform"/>
            <consortium name="The Broad Institute Genome Sequencing Center for Infectious Disease"/>
            <person name="Wu L."/>
            <person name="Ma J."/>
        </authorList>
    </citation>
    <scope>NUCLEOTIDE SEQUENCE [LARGE SCALE GENOMIC DNA]</scope>
    <source>
        <strain evidence="2">CGMCC 1.16855</strain>
    </source>
</reference>
<dbReference type="RefSeq" id="WP_216839156.1">
    <property type="nucleotide sequence ID" value="NZ_JAFNJS010000008.1"/>
</dbReference>
<keyword evidence="2" id="KW-1185">Reference proteome</keyword>
<dbReference type="EMBL" id="JBHRSB010000008">
    <property type="protein sequence ID" value="MFC3002907.1"/>
    <property type="molecule type" value="Genomic_DNA"/>
</dbReference>
<name>A0ABV7BZ47_9PROT</name>
<evidence type="ECO:0000313" key="2">
    <source>
        <dbReference type="Proteomes" id="UP001595420"/>
    </source>
</evidence>
<comment type="caution">
    <text evidence="1">The sequence shown here is derived from an EMBL/GenBank/DDBJ whole genome shotgun (WGS) entry which is preliminary data.</text>
</comment>
<dbReference type="InterPro" id="IPR005564">
    <property type="entry name" value="Major_capsid_GpE"/>
</dbReference>
<organism evidence="1 2">
    <name type="scientific">Falsiroseomonas tokyonensis</name>
    <dbReference type="NCBI Taxonomy" id="430521"/>
    <lineage>
        <taxon>Bacteria</taxon>
        <taxon>Pseudomonadati</taxon>
        <taxon>Pseudomonadota</taxon>
        <taxon>Alphaproteobacteria</taxon>
        <taxon>Acetobacterales</taxon>
        <taxon>Roseomonadaceae</taxon>
        <taxon>Falsiroseomonas</taxon>
    </lineage>
</organism>